<evidence type="ECO:0000313" key="2">
    <source>
        <dbReference type="Proteomes" id="UP000054683"/>
    </source>
</evidence>
<gene>
    <name evidence="1" type="ORF">AWB69_03379</name>
</gene>
<keyword evidence="1" id="KW-0560">Oxidoreductase</keyword>
<protein>
    <submittedName>
        <fullName evidence="1">DOPA 45-dioxygenase</fullName>
    </submittedName>
</protein>
<proteinExistence type="predicted"/>
<dbReference type="PANTHER" id="PTHR36423">
    <property type="entry name" value="AFR070WP"/>
    <property type="match status" value="1"/>
</dbReference>
<dbReference type="InterPro" id="IPR014980">
    <property type="entry name" value="DOPA_dioxygen"/>
</dbReference>
<dbReference type="Pfam" id="PF08883">
    <property type="entry name" value="DOPA_dioxygen"/>
    <property type="match status" value="1"/>
</dbReference>
<name>A0A158GUK8_9BURK</name>
<dbReference type="Gene3D" id="3.30.70.1240">
    <property type="entry name" value="DOPA-like domains"/>
    <property type="match status" value="1"/>
</dbReference>
<organism evidence="1 2">
    <name type="scientific">Caballeronia udeis</name>
    <dbReference type="NCBI Taxonomy" id="1232866"/>
    <lineage>
        <taxon>Bacteria</taxon>
        <taxon>Pseudomonadati</taxon>
        <taxon>Pseudomonadota</taxon>
        <taxon>Betaproteobacteria</taxon>
        <taxon>Burkholderiales</taxon>
        <taxon>Burkholderiaceae</taxon>
        <taxon>Caballeronia</taxon>
    </lineage>
</organism>
<dbReference type="GO" id="GO:0051213">
    <property type="term" value="F:dioxygenase activity"/>
    <property type="evidence" value="ECO:0007669"/>
    <property type="project" value="UniProtKB-KW"/>
</dbReference>
<keyword evidence="1" id="KW-0223">Dioxygenase</keyword>
<dbReference type="InterPro" id="IPR023389">
    <property type="entry name" value="DOPA-like_sf"/>
</dbReference>
<dbReference type="EMBL" id="FCOK02000020">
    <property type="protein sequence ID" value="SAL35854.1"/>
    <property type="molecule type" value="Genomic_DNA"/>
</dbReference>
<evidence type="ECO:0000313" key="1">
    <source>
        <dbReference type="EMBL" id="SAL35854.1"/>
    </source>
</evidence>
<dbReference type="SUPFAM" id="SSF143410">
    <property type="entry name" value="DOPA-like"/>
    <property type="match status" value="1"/>
</dbReference>
<dbReference type="Proteomes" id="UP000054683">
    <property type="component" value="Unassembled WGS sequence"/>
</dbReference>
<dbReference type="AlphaFoldDB" id="A0A158GUK8"/>
<dbReference type="PANTHER" id="PTHR36423:SF2">
    <property type="entry name" value="AFR070WP"/>
    <property type="match status" value="1"/>
</dbReference>
<sequence length="143" mass="16490">MKANATKLGVEVIEYPDPRPRNQPHPMTLPTASPIQTWHAHIYFDAPTRDAAWQLREEIATRFGDTLQLGRFHEKPVGPHPKWSYQLAFERTQFADIVEWLTLNHGVLDVFLHPNTGDPLRDHRDAAVWIGHSHKLLLDNFMA</sequence>
<accession>A0A158GUK8</accession>
<reference evidence="1 2" key="1">
    <citation type="submission" date="2016-01" db="EMBL/GenBank/DDBJ databases">
        <authorList>
            <person name="Oliw E.H."/>
        </authorList>
    </citation>
    <scope>NUCLEOTIDE SEQUENCE [LARGE SCALE GENOMIC DNA]</scope>
    <source>
        <strain evidence="1">LMG 27134</strain>
    </source>
</reference>